<feature type="repeat" description="PPR" evidence="3">
    <location>
        <begin position="378"/>
        <end position="412"/>
    </location>
</feature>
<dbReference type="Pfam" id="PF01535">
    <property type="entry name" value="PPR"/>
    <property type="match status" value="2"/>
</dbReference>
<dbReference type="EMBL" id="NQVE01000152">
    <property type="protein sequence ID" value="RAL43820.1"/>
    <property type="molecule type" value="Genomic_DNA"/>
</dbReference>
<dbReference type="PROSITE" id="PS51375">
    <property type="entry name" value="PPR"/>
    <property type="match status" value="8"/>
</dbReference>
<comment type="similarity">
    <text evidence="1">Belongs to the PPR family. P subfamily.</text>
</comment>
<dbReference type="Pfam" id="PF13041">
    <property type="entry name" value="PPR_2"/>
    <property type="match status" value="3"/>
</dbReference>
<dbReference type="Proteomes" id="UP000249390">
    <property type="component" value="Unassembled WGS sequence"/>
</dbReference>
<feature type="repeat" description="PPR" evidence="3">
    <location>
        <begin position="232"/>
        <end position="266"/>
    </location>
</feature>
<gene>
    <name evidence="4" type="ORF">DM860_014321</name>
</gene>
<keyword evidence="2" id="KW-0677">Repeat</keyword>
<proteinExistence type="inferred from homology"/>
<feature type="repeat" description="PPR" evidence="3">
    <location>
        <begin position="308"/>
        <end position="342"/>
    </location>
</feature>
<dbReference type="InterPro" id="IPR051240">
    <property type="entry name" value="Mito_RNA-Proc/Resp"/>
</dbReference>
<feature type="repeat" description="PPR" evidence="3">
    <location>
        <begin position="267"/>
        <end position="297"/>
    </location>
</feature>
<feature type="repeat" description="PPR" evidence="3">
    <location>
        <begin position="343"/>
        <end position="377"/>
    </location>
</feature>
<accession>A0A328DEZ4</accession>
<evidence type="ECO:0000313" key="5">
    <source>
        <dbReference type="Proteomes" id="UP000249390"/>
    </source>
</evidence>
<evidence type="ECO:0000313" key="4">
    <source>
        <dbReference type="EMBL" id="RAL43820.1"/>
    </source>
</evidence>
<evidence type="ECO:0008006" key="6">
    <source>
        <dbReference type="Google" id="ProtNLM"/>
    </source>
</evidence>
<dbReference type="InterPro" id="IPR011990">
    <property type="entry name" value="TPR-like_helical_dom_sf"/>
</dbReference>
<dbReference type="Gene3D" id="1.25.40.10">
    <property type="entry name" value="Tetratricopeptide repeat domain"/>
    <property type="match status" value="5"/>
</dbReference>
<feature type="repeat" description="PPR" evidence="3">
    <location>
        <begin position="413"/>
        <end position="447"/>
    </location>
</feature>
<reference evidence="4 5" key="1">
    <citation type="submission" date="2018-06" db="EMBL/GenBank/DDBJ databases">
        <title>The Genome of Cuscuta australis (Dodder) Provides Insight into the Evolution of Plant Parasitism.</title>
        <authorList>
            <person name="Liu H."/>
        </authorList>
    </citation>
    <scope>NUCLEOTIDE SEQUENCE [LARGE SCALE GENOMIC DNA]</scope>
    <source>
        <strain evidence="5">cv. Yunnan</strain>
        <tissue evidence="4">Vines</tissue>
    </source>
</reference>
<evidence type="ECO:0000256" key="1">
    <source>
        <dbReference type="ARBA" id="ARBA00007626"/>
    </source>
</evidence>
<dbReference type="InterPro" id="IPR002885">
    <property type="entry name" value="PPR_rpt"/>
</dbReference>
<name>A0A328DEZ4_9ASTE</name>
<dbReference type="PANTHER" id="PTHR47933:SF11">
    <property type="entry name" value="PENTATRICOPEPTIDE REPEAT-CONTAINING PROTEIN 2"/>
    <property type="match status" value="1"/>
</dbReference>
<organism evidence="4 5">
    <name type="scientific">Cuscuta australis</name>
    <dbReference type="NCBI Taxonomy" id="267555"/>
    <lineage>
        <taxon>Eukaryota</taxon>
        <taxon>Viridiplantae</taxon>
        <taxon>Streptophyta</taxon>
        <taxon>Embryophyta</taxon>
        <taxon>Tracheophyta</taxon>
        <taxon>Spermatophyta</taxon>
        <taxon>Magnoliopsida</taxon>
        <taxon>eudicotyledons</taxon>
        <taxon>Gunneridae</taxon>
        <taxon>Pentapetalae</taxon>
        <taxon>asterids</taxon>
        <taxon>lamiids</taxon>
        <taxon>Solanales</taxon>
        <taxon>Convolvulaceae</taxon>
        <taxon>Cuscuteae</taxon>
        <taxon>Cuscuta</taxon>
        <taxon>Cuscuta subgen. Grammica</taxon>
        <taxon>Cuscuta sect. Cleistogrammica</taxon>
    </lineage>
</organism>
<comment type="caution">
    <text evidence="4">The sequence shown here is derived from an EMBL/GenBank/DDBJ whole genome shotgun (WGS) entry which is preliminary data.</text>
</comment>
<evidence type="ECO:0000256" key="2">
    <source>
        <dbReference type="ARBA" id="ARBA00022737"/>
    </source>
</evidence>
<feature type="repeat" description="PPR" evidence="3">
    <location>
        <begin position="162"/>
        <end position="196"/>
    </location>
</feature>
<dbReference type="AlphaFoldDB" id="A0A328DEZ4"/>
<dbReference type="GO" id="GO:0003729">
    <property type="term" value="F:mRNA binding"/>
    <property type="evidence" value="ECO:0007669"/>
    <property type="project" value="TreeGrafter"/>
</dbReference>
<dbReference type="NCBIfam" id="TIGR00756">
    <property type="entry name" value="PPR"/>
    <property type="match status" value="8"/>
</dbReference>
<protein>
    <recommendedName>
        <fullName evidence="6">Pentacotripeptide-repeat region of PRORP domain-containing protein</fullName>
    </recommendedName>
</protein>
<sequence>MASYVLGGSIECQLVKTLCGIVLKGHWKALLKPKTGFQVNSAIVNQTLLKLSPCWFWLSWSFFKWVETIPNYRHSLQSSWTMICILTKHKHFKSAKEILHQIAHKDFVSCPRVLKSLVSDDDYDVNSQVLSWLVIFYAKNSKSAWDAIQVLEHMNVSRIKPDPHACTVLLNSLVKEGLTHTMWKTHKKMVKLGVVPNIHIYNVLIHGCCKSGNVEKADELLSEMEFKGIFADLHTFNTMISMYCRRGMHYEALCMQDRMKMGGVEPDIITYNSLIHGYCREGRMREAMRMFKDITDERGGRDAHTTPNQLTYNILIDGYCRAGGTDEALRLCSEMEEKGLFPGIATYNSILRKLCEDGQMKESNKLLSQMSEKKIEPDSVTCNTLINGYCKIGDVESALKVKNKMVEAGLTPDSFTYKALIHGFCKARKPESAKDVIFSMILAGFSPGYCSYSWLVDAYTLQKDNEEDYVKLADEFSQRGICVDISFYRAIIRRLCRRGKLGCAERVFWVMTKERGILADSVVCTSLAFAYFRVGNMKGASDLLDEMYRRRLMVTLKLYKSLNASYRDDNGGLVGLFWNDLWQRGLLSKSVMETVQLNMTKCYTTPSL</sequence>
<dbReference type="PANTHER" id="PTHR47933">
    <property type="entry name" value="PENTATRICOPEPTIDE REPEAT-CONTAINING PROTEIN 1, MITOCHONDRIAL"/>
    <property type="match status" value="1"/>
</dbReference>
<evidence type="ECO:0000256" key="3">
    <source>
        <dbReference type="PROSITE-ProRule" id="PRU00708"/>
    </source>
</evidence>
<feature type="repeat" description="PPR" evidence="3">
    <location>
        <begin position="197"/>
        <end position="231"/>
    </location>
</feature>
<dbReference type="Pfam" id="PF12854">
    <property type="entry name" value="PPR_1"/>
    <property type="match status" value="1"/>
</dbReference>
<keyword evidence="5" id="KW-1185">Reference proteome</keyword>